<dbReference type="GO" id="GO:0032259">
    <property type="term" value="P:methylation"/>
    <property type="evidence" value="ECO:0007669"/>
    <property type="project" value="UniProtKB-KW"/>
</dbReference>
<dbReference type="GO" id="GO:0009007">
    <property type="term" value="F:site-specific DNA-methyltransferase (adenine-specific) activity"/>
    <property type="evidence" value="ECO:0007669"/>
    <property type="project" value="UniProtKB-EC"/>
</dbReference>
<accession>A0A0M2NB34</accession>
<dbReference type="PRINTS" id="PR00507">
    <property type="entry name" value="N12N6MTFRASE"/>
</dbReference>
<evidence type="ECO:0000313" key="11">
    <source>
        <dbReference type="Proteomes" id="UP000034076"/>
    </source>
</evidence>
<evidence type="ECO:0000256" key="1">
    <source>
        <dbReference type="ARBA" id="ARBA00006594"/>
    </source>
</evidence>
<dbReference type="STRING" id="270498.CHK_2931"/>
<keyword evidence="4 10" id="KW-0808">Transferase</keyword>
<dbReference type="EC" id="2.1.1.72" evidence="2"/>
<dbReference type="PATRIC" id="fig|270498.16.peg.709"/>
<dbReference type="PANTHER" id="PTHR42933">
    <property type="entry name" value="SLR6095 PROTEIN"/>
    <property type="match status" value="1"/>
</dbReference>
<comment type="similarity">
    <text evidence="1">Belongs to the N(4)/N(6)-methyltransferase family.</text>
</comment>
<dbReference type="InterPro" id="IPR002052">
    <property type="entry name" value="DNA_methylase_N6_adenine_CS"/>
</dbReference>
<feature type="domain" description="N6 adenine-specific DNA methyltransferase N-terminal" evidence="9">
    <location>
        <begin position="11"/>
        <end position="129"/>
    </location>
</feature>
<gene>
    <name evidence="10" type="ORF">CHK_2931</name>
</gene>
<dbReference type="Gene3D" id="1.20.1260.30">
    <property type="match status" value="1"/>
</dbReference>
<dbReference type="InterPro" id="IPR029063">
    <property type="entry name" value="SAM-dependent_MTases_sf"/>
</dbReference>
<comment type="catalytic activity">
    <reaction evidence="7">
        <text>a 2'-deoxyadenosine in DNA + S-adenosyl-L-methionine = an N(6)-methyl-2'-deoxyadenosine in DNA + S-adenosyl-L-homocysteine + H(+)</text>
        <dbReference type="Rhea" id="RHEA:15197"/>
        <dbReference type="Rhea" id="RHEA-COMP:12418"/>
        <dbReference type="Rhea" id="RHEA-COMP:12419"/>
        <dbReference type="ChEBI" id="CHEBI:15378"/>
        <dbReference type="ChEBI" id="CHEBI:57856"/>
        <dbReference type="ChEBI" id="CHEBI:59789"/>
        <dbReference type="ChEBI" id="CHEBI:90615"/>
        <dbReference type="ChEBI" id="CHEBI:90616"/>
        <dbReference type="EC" id="2.1.1.72"/>
    </reaction>
</comment>
<dbReference type="Gene3D" id="3.40.50.150">
    <property type="entry name" value="Vaccinia Virus protein VP39"/>
    <property type="match status" value="1"/>
</dbReference>
<sequence length="480" mass="54186">MAVSGTTKALKDIMRIDAGINGDAQYIEQITWMLFLKAFDYKEQEWELTEDDYYPIVPTEYRWGTWATDAEGTTGDALLAHIDAMFSALRGLDISDDPKHRKWLIRSIMEGVNNFMKSGTLLRQVINKINADIDFDAMPSGHLFNGLYETMLKDLQSAGKSGEFYTPRPVTRFIVEQVNPKLGETVLDPACGTGGFLTSVIDRFTVNTTEEYKTLQRTIKGIEKKPFPYLLCVTNLIAHGIDVPDIRHDNTLRTPTTDYTAKDKVDVIVTNPPFGGAEEKAISQSVPAELRNSETADLFLVHMMALLKDGGRCGLVLPDGFLFGTGVKAAIKKKLLEECNLHTIVRLPKDVFAPYTNINTNLLFFTKGTPTKGIWYYRLETPKGYKHFSKTRPMLDEHFQPVRDWWKNKVESDVSQFVPAEDIAAADYNLDFCGFPHDTEEILPPEQFIPQYLNEKAVLSARIEEILGRISAAMTQEDML</sequence>
<dbReference type="Pfam" id="PF12161">
    <property type="entry name" value="HsdM_N"/>
    <property type="match status" value="1"/>
</dbReference>
<organism evidence="10 11">
    <name type="scientific">Christensenella hongkongensis</name>
    <dbReference type="NCBI Taxonomy" id="270498"/>
    <lineage>
        <taxon>Bacteria</taxon>
        <taxon>Bacillati</taxon>
        <taxon>Bacillota</taxon>
        <taxon>Clostridia</taxon>
        <taxon>Christensenellales</taxon>
        <taxon>Christensenellaceae</taxon>
        <taxon>Christensenella</taxon>
    </lineage>
</organism>
<dbReference type="InterPro" id="IPR038333">
    <property type="entry name" value="T1MK-like_N_sf"/>
</dbReference>
<evidence type="ECO:0000256" key="3">
    <source>
        <dbReference type="ARBA" id="ARBA00022603"/>
    </source>
</evidence>
<dbReference type="PROSITE" id="PS00092">
    <property type="entry name" value="N6_MTASE"/>
    <property type="match status" value="1"/>
</dbReference>
<evidence type="ECO:0000256" key="4">
    <source>
        <dbReference type="ARBA" id="ARBA00022679"/>
    </source>
</evidence>
<dbReference type="InterPro" id="IPR003356">
    <property type="entry name" value="DNA_methylase_A-5"/>
</dbReference>
<dbReference type="PANTHER" id="PTHR42933:SF4">
    <property type="entry name" value="TYPE I RESTRICTION ENZYME ECOKI METHYLASE SUBUNIT"/>
    <property type="match status" value="1"/>
</dbReference>
<evidence type="ECO:0000256" key="7">
    <source>
        <dbReference type="ARBA" id="ARBA00047942"/>
    </source>
</evidence>
<dbReference type="Pfam" id="PF02384">
    <property type="entry name" value="N6_Mtase"/>
    <property type="match status" value="1"/>
</dbReference>
<dbReference type="OrthoDB" id="9814572at2"/>
<keyword evidence="6" id="KW-0680">Restriction system</keyword>
<name>A0A0M2NB34_9FIRM</name>
<dbReference type="REBASE" id="115619">
    <property type="entry name" value="M.ChoHKU16ORF2931P"/>
</dbReference>
<dbReference type="EMBL" id="LAYJ01000131">
    <property type="protein sequence ID" value="KKI49709.1"/>
    <property type="molecule type" value="Genomic_DNA"/>
</dbReference>
<evidence type="ECO:0000259" key="8">
    <source>
        <dbReference type="Pfam" id="PF02384"/>
    </source>
</evidence>
<keyword evidence="5" id="KW-0949">S-adenosyl-L-methionine</keyword>
<keyword evidence="11" id="KW-1185">Reference proteome</keyword>
<feature type="domain" description="DNA methylase adenine-specific" evidence="8">
    <location>
        <begin position="141"/>
        <end position="432"/>
    </location>
</feature>
<dbReference type="SUPFAM" id="SSF53335">
    <property type="entry name" value="S-adenosyl-L-methionine-dependent methyltransferases"/>
    <property type="match status" value="1"/>
</dbReference>
<evidence type="ECO:0000256" key="5">
    <source>
        <dbReference type="ARBA" id="ARBA00022691"/>
    </source>
</evidence>
<dbReference type="GO" id="GO:0009307">
    <property type="term" value="P:DNA restriction-modification system"/>
    <property type="evidence" value="ECO:0007669"/>
    <property type="project" value="UniProtKB-KW"/>
</dbReference>
<dbReference type="AlphaFoldDB" id="A0A0M2NB34"/>
<dbReference type="Proteomes" id="UP000034076">
    <property type="component" value="Unassembled WGS sequence"/>
</dbReference>
<dbReference type="InterPro" id="IPR022749">
    <property type="entry name" value="D12N6_MeTrfase_N"/>
</dbReference>
<reference evidence="10 11" key="1">
    <citation type="submission" date="2015-04" db="EMBL/GenBank/DDBJ databases">
        <title>Draft genome sequence of bacteremic isolate Catabacter hongkongensis type strain HKU16T.</title>
        <authorList>
            <person name="Lau S.K."/>
            <person name="Teng J.L."/>
            <person name="Huang Y."/>
            <person name="Curreem S.O."/>
            <person name="Tsui S.K."/>
            <person name="Woo P.C."/>
        </authorList>
    </citation>
    <scope>NUCLEOTIDE SEQUENCE [LARGE SCALE GENOMIC DNA]</scope>
    <source>
        <strain evidence="10 11">HKU16</strain>
    </source>
</reference>
<proteinExistence type="inferred from homology"/>
<protein>
    <recommendedName>
        <fullName evidence="2">site-specific DNA-methyltransferase (adenine-specific)</fullName>
        <ecNumber evidence="2">2.1.1.72</ecNumber>
    </recommendedName>
</protein>
<evidence type="ECO:0000256" key="6">
    <source>
        <dbReference type="ARBA" id="ARBA00022747"/>
    </source>
</evidence>
<evidence type="ECO:0000313" key="10">
    <source>
        <dbReference type="EMBL" id="KKI49709.1"/>
    </source>
</evidence>
<evidence type="ECO:0000256" key="2">
    <source>
        <dbReference type="ARBA" id="ARBA00011900"/>
    </source>
</evidence>
<dbReference type="InterPro" id="IPR051537">
    <property type="entry name" value="DNA_Adenine_Mtase"/>
</dbReference>
<dbReference type="GO" id="GO:0008170">
    <property type="term" value="F:N-methyltransferase activity"/>
    <property type="evidence" value="ECO:0007669"/>
    <property type="project" value="InterPro"/>
</dbReference>
<comment type="caution">
    <text evidence="10">The sequence shown here is derived from an EMBL/GenBank/DDBJ whole genome shotgun (WGS) entry which is preliminary data.</text>
</comment>
<dbReference type="GO" id="GO:0003677">
    <property type="term" value="F:DNA binding"/>
    <property type="evidence" value="ECO:0007669"/>
    <property type="project" value="InterPro"/>
</dbReference>
<keyword evidence="3 10" id="KW-0489">Methyltransferase</keyword>
<dbReference type="RefSeq" id="WP_046444705.1">
    <property type="nucleotide sequence ID" value="NZ_LAYJ01000131.1"/>
</dbReference>
<evidence type="ECO:0000259" key="9">
    <source>
        <dbReference type="Pfam" id="PF12161"/>
    </source>
</evidence>